<dbReference type="AlphaFoldDB" id="A0A0K0DYX5"/>
<evidence type="ECO:0000313" key="1">
    <source>
        <dbReference type="Proteomes" id="UP000035681"/>
    </source>
</evidence>
<dbReference type="Proteomes" id="UP000035681">
    <property type="component" value="Unplaced"/>
</dbReference>
<protein>
    <submittedName>
        <fullName evidence="2 3">Ankyrin repeat protein</fullName>
    </submittedName>
</protein>
<evidence type="ECO:0000313" key="3">
    <source>
        <dbReference type="WBParaSite" id="TCONS_00006591.p1"/>
    </source>
</evidence>
<evidence type="ECO:0000313" key="2">
    <source>
        <dbReference type="WBParaSite" id="SSTP_0000244200.1"/>
    </source>
</evidence>
<name>A0A0K0DYX5_STRER</name>
<accession>A0A0K0DYX5</accession>
<reference evidence="2" key="1">
    <citation type="submission" date="2015-08" db="UniProtKB">
        <authorList>
            <consortium name="WormBaseParasite"/>
        </authorList>
    </citation>
    <scope>IDENTIFICATION</scope>
</reference>
<proteinExistence type="predicted"/>
<organism evidence="2">
    <name type="scientific">Strongyloides stercoralis</name>
    <name type="common">Threadworm</name>
    <dbReference type="NCBI Taxonomy" id="6248"/>
    <lineage>
        <taxon>Eukaryota</taxon>
        <taxon>Metazoa</taxon>
        <taxon>Ecdysozoa</taxon>
        <taxon>Nematoda</taxon>
        <taxon>Chromadorea</taxon>
        <taxon>Rhabditida</taxon>
        <taxon>Tylenchina</taxon>
        <taxon>Panagrolaimomorpha</taxon>
        <taxon>Strongyloidoidea</taxon>
        <taxon>Strongyloididae</taxon>
        <taxon>Strongyloides</taxon>
    </lineage>
</organism>
<sequence length="215" mass="25037">MSFYEFNKQISSYTNPSLTGIETFLRNNCTPSLLEIFAEKSDSFIIENSNDNDTNLLEELIKELKEGKSIFSSLFKIAEMNDSYAYETLYYIYEDIIIREALKENFTFSLKTILLAIEKGNLCGELCLSSVEGNCNLVYEILQNFNDFSNILLSSNKGLYYCSINTYVREKRYVPIPQEIENLIISMNELGTNIKASNRYLRKWMHNYTSNNFLY</sequence>
<dbReference type="WBParaSite" id="TCONS_00006591.p1">
    <property type="protein sequence ID" value="TCONS_00006591.p1"/>
    <property type="gene ID" value="XLOC_004726"/>
</dbReference>
<dbReference type="STRING" id="6248.A0A0K0DYX5"/>
<dbReference type="WBParaSite" id="SSTP_0000244200.1">
    <property type="protein sequence ID" value="SSTP_0000244200.1"/>
    <property type="gene ID" value="SSTP_0000244200"/>
</dbReference>
<keyword evidence="1" id="KW-1185">Reference proteome</keyword>